<protein>
    <recommendedName>
        <fullName evidence="3">Translocation and assembly module subunit TamA</fullName>
    </recommendedName>
    <alternativeName>
        <fullName evidence="9">Autotransporter assembly factor TamA</fullName>
    </alternativeName>
</protein>
<organism evidence="14 15">
    <name type="scientific">Photorhabdus aegyptia</name>
    <dbReference type="NCBI Taxonomy" id="2805098"/>
    <lineage>
        <taxon>Bacteria</taxon>
        <taxon>Pseudomonadati</taxon>
        <taxon>Pseudomonadota</taxon>
        <taxon>Gammaproteobacteria</taxon>
        <taxon>Enterobacterales</taxon>
        <taxon>Morganellaceae</taxon>
        <taxon>Photorhabdus</taxon>
    </lineage>
</organism>
<dbReference type="EMBL" id="JFGV01000010">
    <property type="protein sequence ID" value="EYU16472.1"/>
    <property type="molecule type" value="Genomic_DNA"/>
</dbReference>
<comment type="caution">
    <text evidence="14">The sequence shown here is derived from an EMBL/GenBank/DDBJ whole genome shotgun (WGS) entry which is preliminary data.</text>
</comment>
<sequence length="580" mass="64953">MSRYPVLCFLCVSIASPIVYSANLRLKIEGLTGSLEKNARIHLSTISTDEVAPDGRFRSRVDKAIREGLRPLGYYEPIIEFTYQENKPPARSVLTAKVTAGEPVRIAGVNVVLEGGAKTDGDYAKLVKSKSPKKGTVLNHDEYESLKGSLTGLAIRKGYFDAVMKKSQLGVSKARHEAFWDFVFNSGERYHFGQIRYRGSQIREDYLNPLVPFKEGDFYTSEQLAELNRRLAETGWFNSAVVTPDFNTARKNGDGMLPLEAVLTPRSKNYVELGGGYGSDIGPRVKAKWTKPWLNSRGHSLSTSINLSAPEQVVDATYKMPLKVNPLEQYYALQTGYKRKDINDTVSDTATVNLSRNWDLSTGWQYGVNMRWSLSHFTQANVTNTAMLLYPGANVSRIRQRGGTMPYWGDSQRYSIDISDTLWGSDVDFLVLQAQNVWIRTYWDNHRFVARGNLGWIETNAFEKVPPDLRFFAGGDHSVRGYRYQKISPKDDKGKLTGASALVVGSLEYQYNVTGNWWSAVFVDTGEAINDIRKSNFKTGLGVGVRWASPVGPIKFDLARPIGDSESRNIQFYIGLGSEL</sequence>
<feature type="domain" description="Bacterial surface antigen (D15)" evidence="11">
    <location>
        <begin position="269"/>
        <end position="578"/>
    </location>
</feature>
<evidence type="ECO:0000256" key="6">
    <source>
        <dbReference type="ARBA" id="ARBA00022729"/>
    </source>
</evidence>
<comment type="similarity">
    <text evidence="2">Belongs to the TamA family.</text>
</comment>
<name>A0A022PK53_9GAMM</name>
<evidence type="ECO:0000256" key="2">
    <source>
        <dbReference type="ARBA" id="ARBA00010248"/>
    </source>
</evidence>
<reference evidence="14 15" key="1">
    <citation type="submission" date="2014-03" db="EMBL/GenBank/DDBJ databases">
        <title>Draft Genome of Photorhabdus luminescens BA1, an Egyptian Isolate.</title>
        <authorList>
            <person name="Ghazal S."/>
            <person name="Hurst S.G.IV."/>
            <person name="Morris K."/>
            <person name="Thomas K."/>
            <person name="Tisa L.S."/>
        </authorList>
    </citation>
    <scope>NUCLEOTIDE SEQUENCE [LARGE SCALE GENOMIC DNA]</scope>
    <source>
        <strain evidence="14 15">BA1</strain>
    </source>
</reference>
<dbReference type="GO" id="GO:0009306">
    <property type="term" value="P:protein secretion"/>
    <property type="evidence" value="ECO:0007669"/>
    <property type="project" value="TreeGrafter"/>
</dbReference>
<evidence type="ECO:0000259" key="13">
    <source>
        <dbReference type="Pfam" id="PF17243"/>
    </source>
</evidence>
<dbReference type="FunFam" id="3.10.20.310:FF:000008">
    <property type="entry name" value="Outer membrane protein, OMP85 family"/>
    <property type="match status" value="1"/>
</dbReference>
<gene>
    <name evidence="14" type="ORF">BA1DRAFT_00955</name>
</gene>
<evidence type="ECO:0000256" key="10">
    <source>
        <dbReference type="ARBA" id="ARBA00093548"/>
    </source>
</evidence>
<evidence type="ECO:0000259" key="12">
    <source>
        <dbReference type="Pfam" id="PF07244"/>
    </source>
</evidence>
<evidence type="ECO:0000256" key="3">
    <source>
        <dbReference type="ARBA" id="ARBA00015419"/>
    </source>
</evidence>
<proteinExistence type="inferred from homology"/>
<evidence type="ECO:0000259" key="11">
    <source>
        <dbReference type="Pfam" id="PF01103"/>
    </source>
</evidence>
<comment type="subunit">
    <text evidence="10">Interacts with TamB to form the translocation and assembly module (TAM).</text>
</comment>
<keyword evidence="7" id="KW-0472">Membrane</keyword>
<dbReference type="GO" id="GO:0097347">
    <property type="term" value="C:TAM protein secretion complex"/>
    <property type="evidence" value="ECO:0007669"/>
    <property type="project" value="TreeGrafter"/>
</dbReference>
<dbReference type="Pfam" id="PF07244">
    <property type="entry name" value="POTRA"/>
    <property type="match status" value="1"/>
</dbReference>
<evidence type="ECO:0000313" key="14">
    <source>
        <dbReference type="EMBL" id="EYU16472.1"/>
    </source>
</evidence>
<dbReference type="Proteomes" id="UP000023464">
    <property type="component" value="Unassembled WGS sequence"/>
</dbReference>
<keyword evidence="4" id="KW-1134">Transmembrane beta strand</keyword>
<keyword evidence="15" id="KW-1185">Reference proteome</keyword>
<comment type="subcellular location">
    <subcellularLocation>
        <location evidence="1">Cell outer membrane</location>
    </subcellularLocation>
</comment>
<evidence type="ECO:0000256" key="7">
    <source>
        <dbReference type="ARBA" id="ARBA00023136"/>
    </source>
</evidence>
<dbReference type="Gene3D" id="3.10.20.310">
    <property type="entry name" value="membrane protein fhac"/>
    <property type="match status" value="3"/>
</dbReference>
<dbReference type="Pfam" id="PF01103">
    <property type="entry name" value="Omp85"/>
    <property type="match status" value="1"/>
</dbReference>
<accession>A0A022PK53</accession>
<dbReference type="PANTHER" id="PTHR12815">
    <property type="entry name" value="SORTING AND ASSEMBLY MACHINERY SAMM50 PROTEIN FAMILY MEMBER"/>
    <property type="match status" value="1"/>
</dbReference>
<evidence type="ECO:0000313" key="15">
    <source>
        <dbReference type="Proteomes" id="UP000023464"/>
    </source>
</evidence>
<dbReference type="RefSeq" id="WP_036776569.1">
    <property type="nucleotide sequence ID" value="NZ_CAWLTM010000105.1"/>
</dbReference>
<evidence type="ECO:0000256" key="8">
    <source>
        <dbReference type="ARBA" id="ARBA00023237"/>
    </source>
</evidence>
<evidence type="ECO:0000256" key="1">
    <source>
        <dbReference type="ARBA" id="ARBA00004442"/>
    </source>
</evidence>
<dbReference type="InterPro" id="IPR039910">
    <property type="entry name" value="D15-like"/>
</dbReference>
<dbReference type="Gene3D" id="2.40.160.50">
    <property type="entry name" value="membrane protein fhac: a member of the omp85/tpsb transporter family"/>
    <property type="match status" value="1"/>
</dbReference>
<feature type="domain" description="TamA POTRA" evidence="13">
    <location>
        <begin position="26"/>
        <end position="99"/>
    </location>
</feature>
<evidence type="ECO:0000256" key="9">
    <source>
        <dbReference type="ARBA" id="ARBA00033063"/>
    </source>
</evidence>
<dbReference type="Pfam" id="PF17243">
    <property type="entry name" value="POTRA_TamA_1"/>
    <property type="match status" value="1"/>
</dbReference>
<keyword evidence="5" id="KW-0812">Transmembrane</keyword>
<evidence type="ECO:0000256" key="5">
    <source>
        <dbReference type="ARBA" id="ARBA00022692"/>
    </source>
</evidence>
<dbReference type="GO" id="GO:0009279">
    <property type="term" value="C:cell outer membrane"/>
    <property type="evidence" value="ECO:0007669"/>
    <property type="project" value="UniProtKB-SubCell"/>
</dbReference>
<keyword evidence="6" id="KW-0732">Signal</keyword>
<dbReference type="PANTHER" id="PTHR12815:SF47">
    <property type="entry name" value="TRANSLOCATION AND ASSEMBLY MODULE SUBUNIT TAMA"/>
    <property type="match status" value="1"/>
</dbReference>
<dbReference type="InterPro" id="IPR035243">
    <property type="entry name" value="TamA_POTRA_Dom_1"/>
</dbReference>
<dbReference type="PATRIC" id="fig|1393736.3.peg.985"/>
<dbReference type="AlphaFoldDB" id="A0A022PK53"/>
<feature type="domain" description="POTRA" evidence="12">
    <location>
        <begin position="190"/>
        <end position="248"/>
    </location>
</feature>
<evidence type="ECO:0000256" key="4">
    <source>
        <dbReference type="ARBA" id="ARBA00022452"/>
    </source>
</evidence>
<dbReference type="InterPro" id="IPR010827">
    <property type="entry name" value="BamA/TamA_POTRA"/>
</dbReference>
<keyword evidence="8" id="KW-0998">Cell outer membrane</keyword>
<dbReference type="InterPro" id="IPR000184">
    <property type="entry name" value="Bac_surfAg_D15"/>
</dbReference>